<name>A0A1B6KPN4_9HEMI</name>
<proteinExistence type="predicted"/>
<dbReference type="EMBL" id="GEBQ01026590">
    <property type="protein sequence ID" value="JAT13387.1"/>
    <property type="molecule type" value="Transcribed_RNA"/>
</dbReference>
<feature type="chain" id="PRO_5008586770" evidence="1">
    <location>
        <begin position="22"/>
        <end position="150"/>
    </location>
</feature>
<gene>
    <name evidence="2" type="ORF">g.53506</name>
</gene>
<feature type="signal peptide" evidence="1">
    <location>
        <begin position="1"/>
        <end position="21"/>
    </location>
</feature>
<keyword evidence="1" id="KW-0732">Signal</keyword>
<accession>A0A1B6KPN4</accession>
<reference evidence="2" key="1">
    <citation type="submission" date="2015-11" db="EMBL/GenBank/DDBJ databases">
        <title>De novo transcriptome assembly of four potential Pierce s Disease insect vectors from Arizona vineyards.</title>
        <authorList>
            <person name="Tassone E.E."/>
        </authorList>
    </citation>
    <scope>NUCLEOTIDE SEQUENCE</scope>
</reference>
<protein>
    <submittedName>
        <fullName evidence="2">Uncharacterized protein</fullName>
    </submittedName>
</protein>
<organism evidence="2">
    <name type="scientific">Graphocephala atropunctata</name>
    <dbReference type="NCBI Taxonomy" id="36148"/>
    <lineage>
        <taxon>Eukaryota</taxon>
        <taxon>Metazoa</taxon>
        <taxon>Ecdysozoa</taxon>
        <taxon>Arthropoda</taxon>
        <taxon>Hexapoda</taxon>
        <taxon>Insecta</taxon>
        <taxon>Pterygota</taxon>
        <taxon>Neoptera</taxon>
        <taxon>Paraneoptera</taxon>
        <taxon>Hemiptera</taxon>
        <taxon>Auchenorrhyncha</taxon>
        <taxon>Membracoidea</taxon>
        <taxon>Cicadellidae</taxon>
        <taxon>Cicadellinae</taxon>
        <taxon>Cicadellini</taxon>
        <taxon>Graphocephala</taxon>
    </lineage>
</organism>
<evidence type="ECO:0000256" key="1">
    <source>
        <dbReference type="SAM" id="SignalP"/>
    </source>
</evidence>
<evidence type="ECO:0000313" key="2">
    <source>
        <dbReference type="EMBL" id="JAT13387.1"/>
    </source>
</evidence>
<dbReference type="AlphaFoldDB" id="A0A1B6KPN4"/>
<sequence>IFRYTFVLTLTIVVCVQLSNGVPLVEEIVNRVLNPTSLRSQLDSSRKQGSLSLPLEELADDNSIVQRPLDLPKIRSPPPLLPLPPLVIPKRPPLAPLTPAAINRSFGRVLSLVNILGQIDSYISERARTIVRKLLLAVDDEATNRALNAY</sequence>
<feature type="non-terminal residue" evidence="2">
    <location>
        <position position="1"/>
    </location>
</feature>